<gene>
    <name evidence="3" type="ORF">IPN91_13705</name>
</gene>
<dbReference type="AlphaFoldDB" id="A0A936K6D8"/>
<evidence type="ECO:0008006" key="5">
    <source>
        <dbReference type="Google" id="ProtNLM"/>
    </source>
</evidence>
<dbReference type="CDD" id="cd00063">
    <property type="entry name" value="FN3"/>
    <property type="match status" value="1"/>
</dbReference>
<sequence length="1100" mass="115835">MTTSRILTTPILLLLATGAQGQIKTPPALTTATSATMLQPQAALLANLLPAGKTQGTFHLTGLVRKDRTVVLRWANDQGEMPTEGIRVFRQKVGDAAWKDLTGKKPLGFLQGKAAEKRLDAMPAEEREKLLSYPFGDVQHDPGTRLRAIELPKVSISRAKDLSPEKSLKQFRELRAAGKLNRSDLQLMHVRADVDLGMAEVLGLTYTDDPGKGQWRYKIQVGLPEGGSVEVVSPKVFNTLEPTPIPQPLSLSAASGNGEVLLNWDETPSDAVAGYNIYRAESPSGPWGRINSDPVKRVELELEDPELALRRSQGIQSGMERMLRPLPEAARTPHKVVEAHRQAISQLDKPGGLPALSAATAKAVKEAVASGRLRPGGRQAPKALYTDSRRTEGNALQNEKTYHYKVTALDLGGLEQPMETAPMVVGIPKDLEPPLVPGRPMLKTEMAARTDLRTAQAARLKDTRLVTLDQAISAKRPQATTALTPFQLQAQAPGAPTAAASSLSLGDAKRQQLSRTAATMPISALKNLGESAVLRSNADGSVPPALLAWAPSPDPDLKGYEVHRAGADGSFIKLADTTAPEWVDAGLVAGQAYRYAISSIDKLGNVSARSPEGRIEVSDSSLPGRLAISQFTGQVTKEAPAAIPGRRFLRPADRVLASGNLRSAKASILLTKATDSTVAEFHAPKAALVPRAKGQFSSVSAGKAPLAKDLTATPTLELSAVKASALVEACLPQDRAQLQSHAGRPGETQGDPRAARVGEAGPGLPHGLRHPAGPAEDGAGLAAASLGGLPGGHPGLRSAENRSRALRPESSPEPSQRRVQRGRPQPHRKSGAGAQGRSPAPRTRGRHSRPARHRRPGPGGLPGRGLAPVGGPPRPSGPPGGQGRPRGLYPRQRLARHHRALHGDLPGGGGPVRRGHLLLPGPVLHQGVRPHRGGPHQRAHRGPAAGHRRAPQSGRGLGGLAGRRAGEARCVPHLDSDGRPGSQGHLRGPPAHELHPGGGRGQGRQPGRSGGTPHLGAGGRARLHRQEGSGGLPALHPALRGCHRQPQRAARVHGCAGAGRAGSGSPDAAGAVGQPPHLEGGRGRRRLHSLALLHRSGRRL</sequence>
<feature type="signal peptide" evidence="2">
    <location>
        <begin position="1"/>
        <end position="21"/>
    </location>
</feature>
<feature type="region of interest" description="Disordered" evidence="1">
    <location>
        <begin position="737"/>
        <end position="888"/>
    </location>
</feature>
<protein>
    <recommendedName>
        <fullName evidence="5">Fibronectin type-III domain-containing protein</fullName>
    </recommendedName>
</protein>
<feature type="region of interest" description="Disordered" evidence="1">
    <location>
        <begin position="1056"/>
        <end position="1082"/>
    </location>
</feature>
<feature type="region of interest" description="Disordered" evidence="1">
    <location>
        <begin position="373"/>
        <end position="393"/>
    </location>
</feature>
<feature type="compositionally biased region" description="Low complexity" evidence="1">
    <location>
        <begin position="771"/>
        <end position="787"/>
    </location>
</feature>
<dbReference type="InterPro" id="IPR013783">
    <property type="entry name" value="Ig-like_fold"/>
</dbReference>
<dbReference type="InterPro" id="IPR003961">
    <property type="entry name" value="FN3_dom"/>
</dbReference>
<organism evidence="3 4">
    <name type="scientific">Candidatus Geothrix odensensis</name>
    <dbReference type="NCBI Taxonomy" id="2954440"/>
    <lineage>
        <taxon>Bacteria</taxon>
        <taxon>Pseudomonadati</taxon>
        <taxon>Acidobacteriota</taxon>
        <taxon>Holophagae</taxon>
        <taxon>Holophagales</taxon>
        <taxon>Holophagaceae</taxon>
        <taxon>Geothrix</taxon>
    </lineage>
</organism>
<feature type="compositionally biased region" description="Basic residues" evidence="1">
    <location>
        <begin position="818"/>
        <end position="830"/>
    </location>
</feature>
<feature type="region of interest" description="Disordered" evidence="1">
    <location>
        <begin position="926"/>
        <end position="1038"/>
    </location>
</feature>
<feature type="compositionally biased region" description="Basic and acidic residues" evidence="1">
    <location>
        <begin position="964"/>
        <end position="978"/>
    </location>
</feature>
<feature type="compositionally biased region" description="Basic residues" evidence="1">
    <location>
        <begin position="928"/>
        <end position="950"/>
    </location>
</feature>
<evidence type="ECO:0000313" key="3">
    <source>
        <dbReference type="EMBL" id="MBK8573648.1"/>
    </source>
</evidence>
<evidence type="ECO:0000256" key="1">
    <source>
        <dbReference type="SAM" id="MobiDB-lite"/>
    </source>
</evidence>
<feature type="chain" id="PRO_5037588792" description="Fibronectin type-III domain-containing protein" evidence="2">
    <location>
        <begin position="22"/>
        <end position="1100"/>
    </location>
</feature>
<dbReference type="Proteomes" id="UP000709959">
    <property type="component" value="Unassembled WGS sequence"/>
</dbReference>
<dbReference type="Gene3D" id="2.60.40.10">
    <property type="entry name" value="Immunoglobulins"/>
    <property type="match status" value="2"/>
</dbReference>
<dbReference type="EMBL" id="JADKCH010000025">
    <property type="protein sequence ID" value="MBK8573648.1"/>
    <property type="molecule type" value="Genomic_DNA"/>
</dbReference>
<reference evidence="3 4" key="1">
    <citation type="submission" date="2020-10" db="EMBL/GenBank/DDBJ databases">
        <title>Connecting structure to function with the recovery of over 1000 high-quality activated sludge metagenome-assembled genomes encoding full-length rRNA genes using long-read sequencing.</title>
        <authorList>
            <person name="Singleton C.M."/>
            <person name="Petriglieri F."/>
            <person name="Kristensen J.M."/>
            <person name="Kirkegaard R.H."/>
            <person name="Michaelsen T.Y."/>
            <person name="Andersen M.H."/>
            <person name="Karst S.M."/>
            <person name="Dueholm M.S."/>
            <person name="Nielsen P.H."/>
            <person name="Albertsen M."/>
        </authorList>
    </citation>
    <scope>NUCLEOTIDE SEQUENCE [LARGE SCALE GENOMIC DNA]</scope>
    <source>
        <strain evidence="3">OdNE_18-Q3-R46-58_MAXAC.008</strain>
    </source>
</reference>
<evidence type="ECO:0000256" key="2">
    <source>
        <dbReference type="SAM" id="SignalP"/>
    </source>
</evidence>
<accession>A0A936K6D8</accession>
<feature type="compositionally biased region" description="Basic residues" evidence="1">
    <location>
        <begin position="843"/>
        <end position="856"/>
    </location>
</feature>
<comment type="caution">
    <text evidence="3">The sequence shown here is derived from an EMBL/GenBank/DDBJ whole genome shotgun (WGS) entry which is preliminary data.</text>
</comment>
<name>A0A936K6D8_9BACT</name>
<proteinExistence type="predicted"/>
<evidence type="ECO:0000313" key="4">
    <source>
        <dbReference type="Proteomes" id="UP000709959"/>
    </source>
</evidence>
<feature type="compositionally biased region" description="Gly residues" evidence="1">
    <location>
        <begin position="996"/>
        <end position="1010"/>
    </location>
</feature>
<feature type="compositionally biased region" description="Low complexity" evidence="1">
    <location>
        <begin position="1063"/>
        <end position="1073"/>
    </location>
</feature>
<keyword evidence="2" id="KW-0732">Signal</keyword>